<dbReference type="Proteomes" id="UP000559027">
    <property type="component" value="Unassembled WGS sequence"/>
</dbReference>
<feature type="signal peptide" evidence="2">
    <location>
        <begin position="1"/>
        <end position="20"/>
    </location>
</feature>
<dbReference type="AlphaFoldDB" id="A0A8H5D2J7"/>
<accession>A0A8H5D2J7</accession>
<evidence type="ECO:0000313" key="4">
    <source>
        <dbReference type="Proteomes" id="UP000559027"/>
    </source>
</evidence>
<gene>
    <name evidence="3" type="ORF">D9756_006073</name>
</gene>
<evidence type="ECO:0000256" key="1">
    <source>
        <dbReference type="SAM" id="MobiDB-lite"/>
    </source>
</evidence>
<keyword evidence="4" id="KW-1185">Reference proteome</keyword>
<feature type="chain" id="PRO_5034592862" evidence="2">
    <location>
        <begin position="21"/>
        <end position="325"/>
    </location>
</feature>
<dbReference type="OrthoDB" id="2959283at2759"/>
<protein>
    <submittedName>
        <fullName evidence="3">Uncharacterized protein</fullName>
    </submittedName>
</protein>
<evidence type="ECO:0000313" key="3">
    <source>
        <dbReference type="EMBL" id="KAF5352487.1"/>
    </source>
</evidence>
<evidence type="ECO:0000256" key="2">
    <source>
        <dbReference type="SAM" id="SignalP"/>
    </source>
</evidence>
<feature type="compositionally biased region" description="Pro residues" evidence="1">
    <location>
        <begin position="86"/>
        <end position="101"/>
    </location>
</feature>
<comment type="caution">
    <text evidence="3">The sequence shown here is derived from an EMBL/GenBank/DDBJ whole genome shotgun (WGS) entry which is preliminary data.</text>
</comment>
<keyword evidence="2" id="KW-0732">Signal</keyword>
<dbReference type="EMBL" id="JAACJO010000011">
    <property type="protein sequence ID" value="KAF5352487.1"/>
    <property type="molecule type" value="Genomic_DNA"/>
</dbReference>
<feature type="region of interest" description="Disordered" evidence="1">
    <location>
        <begin position="77"/>
        <end position="115"/>
    </location>
</feature>
<dbReference type="InterPro" id="IPR011009">
    <property type="entry name" value="Kinase-like_dom_sf"/>
</dbReference>
<organism evidence="3 4">
    <name type="scientific">Leucocoprinus leucothites</name>
    <dbReference type="NCBI Taxonomy" id="201217"/>
    <lineage>
        <taxon>Eukaryota</taxon>
        <taxon>Fungi</taxon>
        <taxon>Dikarya</taxon>
        <taxon>Basidiomycota</taxon>
        <taxon>Agaricomycotina</taxon>
        <taxon>Agaricomycetes</taxon>
        <taxon>Agaricomycetidae</taxon>
        <taxon>Agaricales</taxon>
        <taxon>Agaricineae</taxon>
        <taxon>Agaricaceae</taxon>
        <taxon>Leucocoprinus</taxon>
    </lineage>
</organism>
<sequence>MKFSTSFVVLAFVLSKTAIALPVDADAFDLIERDLTDSYDLEARGFYDNAYEERSLDEAELFEREMFGDEFEARDLDARGKSGHSPSPPTSHDPKPAPSKPKPGKHDSKGTCKKPKFRVGKRSLSTINSRTVTGQTITVGGKQYKLGEAVSGNGGEETFMVDGGKAFAKRPKKKGNVPPAFTTEVSNTKKASDALHSGLFVAEGTFGEYHWLITGAMPGGEIMGRWFQDKAKFATKKACEDDMADARKAIKEQQEKLAHAGVGVHADSHPGNWFVPQTGKITTALPIDFGIVMPASTDIDKLLTDQYKYPQDTWNALKDCDICKP</sequence>
<reference evidence="3 4" key="1">
    <citation type="journal article" date="2020" name="ISME J.">
        <title>Uncovering the hidden diversity of litter-decomposition mechanisms in mushroom-forming fungi.</title>
        <authorList>
            <person name="Floudas D."/>
            <person name="Bentzer J."/>
            <person name="Ahren D."/>
            <person name="Johansson T."/>
            <person name="Persson P."/>
            <person name="Tunlid A."/>
        </authorList>
    </citation>
    <scope>NUCLEOTIDE SEQUENCE [LARGE SCALE GENOMIC DNA]</scope>
    <source>
        <strain evidence="3 4">CBS 146.42</strain>
    </source>
</reference>
<proteinExistence type="predicted"/>
<name>A0A8H5D2J7_9AGAR</name>
<dbReference type="SUPFAM" id="SSF56112">
    <property type="entry name" value="Protein kinase-like (PK-like)"/>
    <property type="match status" value="1"/>
</dbReference>